<accession>A0A565CJY1</accession>
<evidence type="ECO:0000313" key="2">
    <source>
        <dbReference type="EMBL" id="VVB14030.1"/>
    </source>
</evidence>
<feature type="coiled-coil region" evidence="1">
    <location>
        <begin position="63"/>
        <end position="90"/>
    </location>
</feature>
<keyword evidence="3" id="KW-1185">Reference proteome</keyword>
<organism evidence="2 3">
    <name type="scientific">Arabis nemorensis</name>
    <dbReference type="NCBI Taxonomy" id="586526"/>
    <lineage>
        <taxon>Eukaryota</taxon>
        <taxon>Viridiplantae</taxon>
        <taxon>Streptophyta</taxon>
        <taxon>Embryophyta</taxon>
        <taxon>Tracheophyta</taxon>
        <taxon>Spermatophyta</taxon>
        <taxon>Magnoliopsida</taxon>
        <taxon>eudicotyledons</taxon>
        <taxon>Gunneridae</taxon>
        <taxon>Pentapetalae</taxon>
        <taxon>rosids</taxon>
        <taxon>malvids</taxon>
        <taxon>Brassicales</taxon>
        <taxon>Brassicaceae</taxon>
        <taxon>Arabideae</taxon>
        <taxon>Arabis</taxon>
    </lineage>
</organism>
<gene>
    <name evidence="2" type="ORF">ANE_LOCUS24474</name>
</gene>
<evidence type="ECO:0000256" key="1">
    <source>
        <dbReference type="SAM" id="Coils"/>
    </source>
</evidence>
<name>A0A565CJY1_9BRAS</name>
<dbReference type="AlphaFoldDB" id="A0A565CJY1"/>
<sequence>MLKTRQETKEDEDLRNFVALIGIIEFVEGEEVSESESGEEHEDDLAESYKEVRETIIRLGQENLALIKEKQRLEALAESLQTELQAERKLSQESVLLMKKKLSLAVKASNLEKELHVEKGISPQLQSQLDLQYKKIHMFAGTRQFDKILSYGRTENIHRGPRYTGRNGLEAKNIKFVSAGVSLHRFHINESTAARRTEVGMESADT</sequence>
<proteinExistence type="predicted"/>
<dbReference type="OrthoDB" id="1113820at2759"/>
<protein>
    <submittedName>
        <fullName evidence="2">Uncharacterized protein</fullName>
    </submittedName>
</protein>
<evidence type="ECO:0000313" key="3">
    <source>
        <dbReference type="Proteomes" id="UP000489600"/>
    </source>
</evidence>
<keyword evidence="1" id="KW-0175">Coiled coil</keyword>
<dbReference type="EMBL" id="CABITT030000008">
    <property type="protein sequence ID" value="VVB14030.1"/>
    <property type="molecule type" value="Genomic_DNA"/>
</dbReference>
<comment type="caution">
    <text evidence="2">The sequence shown here is derived from an EMBL/GenBank/DDBJ whole genome shotgun (WGS) entry which is preliminary data.</text>
</comment>
<reference evidence="2" key="1">
    <citation type="submission" date="2019-07" db="EMBL/GenBank/DDBJ databases">
        <authorList>
            <person name="Dittberner H."/>
        </authorList>
    </citation>
    <scope>NUCLEOTIDE SEQUENCE [LARGE SCALE GENOMIC DNA]</scope>
</reference>
<dbReference type="Proteomes" id="UP000489600">
    <property type="component" value="Unassembled WGS sequence"/>
</dbReference>